<dbReference type="EMBL" id="JBFOLK010000014">
    <property type="protein sequence ID" value="KAL2461558.1"/>
    <property type="molecule type" value="Genomic_DNA"/>
</dbReference>
<keyword evidence="3" id="KW-1185">Reference proteome</keyword>
<feature type="region of interest" description="Disordered" evidence="1">
    <location>
        <begin position="377"/>
        <end position="407"/>
    </location>
</feature>
<sequence length="479" mass="53764">MGAKLLLKEALQAAIGCLWTCSIIGFIGRLKRSYIILISEIFQSISHFQNCYRAEISPFICDRQMKLKINKACDLSSISVLPPHSRRSSAGTSGPESLSIFGKSQAPMQLRSQQQQQQLQQSQQSFSQGVSSQHGLYSQFSQNSQEEALTNELRLVSQERENSVKRNSVLPPTNCTREESQMQISRSSSNLMRKWSVPEYKCQTSEEIEHRIGMVETSLSRFGMILDSVQSDIMQVNKGTKEIVLNTESIRQKLIVHEDSLQLMMKGQEDIKAGVDGGFKSLSDQLKQSINQENFKEIFSLISALSEKFNTQIMKLRSDLHETFTKEIQAMACSMKISTRKQSTPPIYAPKGVSCCAPSLEVQLPKSATMHSKVQQATSAPKVEMGGWTSVKPEQPTSKVGNPNKRCNKIKVSPTQLEPECRVVIESDEEIDGGFSCLLEERGTGVGNYSMEAAKENTERILRKARRRKRKYCNTIIIN</sequence>
<dbReference type="InterPro" id="IPR034546">
    <property type="entry name" value="PAIR1"/>
</dbReference>
<dbReference type="PANTHER" id="PTHR37695:SF1">
    <property type="entry name" value="RECOMBINATION INITIATION DEFECTS 3-RELATED"/>
    <property type="match status" value="1"/>
</dbReference>
<gene>
    <name evidence="2" type="ORF">Adt_44978</name>
</gene>
<evidence type="ECO:0000313" key="3">
    <source>
        <dbReference type="Proteomes" id="UP001604336"/>
    </source>
</evidence>
<proteinExistence type="predicted"/>
<dbReference type="PANTHER" id="PTHR37695">
    <property type="entry name" value="RECOMBINATION INITIATION DEFECTS 3-RELATED"/>
    <property type="match status" value="1"/>
</dbReference>
<name>A0ABD1PDU7_9LAMI</name>
<reference evidence="3" key="1">
    <citation type="submission" date="2024-07" db="EMBL/GenBank/DDBJ databases">
        <title>Two chromosome-level genome assemblies of Korean endemic species Abeliophyllum distichum and Forsythia ovata (Oleaceae).</title>
        <authorList>
            <person name="Jang H."/>
        </authorList>
    </citation>
    <scope>NUCLEOTIDE SEQUENCE [LARGE SCALE GENOMIC DNA]</scope>
</reference>
<protein>
    <submittedName>
        <fullName evidence="2">Recombination initiation defects 3</fullName>
    </submittedName>
</protein>
<comment type="caution">
    <text evidence="2">The sequence shown here is derived from an EMBL/GenBank/DDBJ whole genome shotgun (WGS) entry which is preliminary data.</text>
</comment>
<evidence type="ECO:0000256" key="1">
    <source>
        <dbReference type="SAM" id="MobiDB-lite"/>
    </source>
</evidence>
<dbReference type="AlphaFoldDB" id="A0ABD1PDU7"/>
<evidence type="ECO:0000313" key="2">
    <source>
        <dbReference type="EMBL" id="KAL2461558.1"/>
    </source>
</evidence>
<dbReference type="Proteomes" id="UP001604336">
    <property type="component" value="Unassembled WGS sequence"/>
</dbReference>
<organism evidence="2 3">
    <name type="scientific">Abeliophyllum distichum</name>
    <dbReference type="NCBI Taxonomy" id="126358"/>
    <lineage>
        <taxon>Eukaryota</taxon>
        <taxon>Viridiplantae</taxon>
        <taxon>Streptophyta</taxon>
        <taxon>Embryophyta</taxon>
        <taxon>Tracheophyta</taxon>
        <taxon>Spermatophyta</taxon>
        <taxon>Magnoliopsida</taxon>
        <taxon>eudicotyledons</taxon>
        <taxon>Gunneridae</taxon>
        <taxon>Pentapetalae</taxon>
        <taxon>asterids</taxon>
        <taxon>lamiids</taxon>
        <taxon>Lamiales</taxon>
        <taxon>Oleaceae</taxon>
        <taxon>Forsythieae</taxon>
        <taxon>Abeliophyllum</taxon>
    </lineage>
</organism>
<accession>A0ABD1PDU7</accession>